<protein>
    <submittedName>
        <fullName evidence="1">Subtilisin-like serine protease</fullName>
    </submittedName>
</protein>
<comment type="caution">
    <text evidence="1">The sequence shown here is derived from an EMBL/GenBank/DDBJ whole genome shotgun (WGS) entry which is preliminary data.</text>
</comment>
<evidence type="ECO:0000313" key="1">
    <source>
        <dbReference type="EMBL" id="EOD79901.1"/>
    </source>
</evidence>
<dbReference type="AlphaFoldDB" id="R1IGS4"/>
<reference evidence="1 2" key="1">
    <citation type="journal article" date="2014" name="PLoS ONE">
        <title>Grimontia indica AK16(T), sp. nov., Isolated from a Seawater Sample Reports the Presence of Pathogenic Genes Similar to Vibrio Genus.</title>
        <authorList>
            <person name="Singh A."/>
            <person name="Vaidya B."/>
            <person name="Khatri I."/>
            <person name="Srinivas T.N."/>
            <person name="Subramanian S."/>
            <person name="Korpole S."/>
            <person name="Pinnaka A.K."/>
        </authorList>
    </citation>
    <scope>NUCLEOTIDE SEQUENCE [LARGE SCALE GENOMIC DNA]</scope>
    <source>
        <strain evidence="1 2">AK16</strain>
    </source>
</reference>
<proteinExistence type="predicted"/>
<dbReference type="EMBL" id="ANFM02000016">
    <property type="protein sequence ID" value="EOD79901.1"/>
    <property type="molecule type" value="Genomic_DNA"/>
</dbReference>
<dbReference type="GO" id="GO:0008233">
    <property type="term" value="F:peptidase activity"/>
    <property type="evidence" value="ECO:0007669"/>
    <property type="project" value="UniProtKB-KW"/>
</dbReference>
<sequence>MKHLFLIPLSVSLLFGCTQGHVQNNAVGADRDEFGCIPSAGYQWCAYTNQCERPWELAEAEGFDNTPELFDGFCEQ</sequence>
<keyword evidence="2" id="KW-1185">Reference proteome</keyword>
<name>R1IGS4_9GAMM</name>
<accession>R1IGS4</accession>
<dbReference type="eggNOG" id="COG1574">
    <property type="taxonomic scope" value="Bacteria"/>
</dbReference>
<organism evidence="1 2">
    <name type="scientific">Grimontia indica</name>
    <dbReference type="NCBI Taxonomy" id="1056512"/>
    <lineage>
        <taxon>Bacteria</taxon>
        <taxon>Pseudomonadati</taxon>
        <taxon>Pseudomonadota</taxon>
        <taxon>Gammaproteobacteria</taxon>
        <taxon>Vibrionales</taxon>
        <taxon>Vibrionaceae</taxon>
        <taxon>Grimontia</taxon>
    </lineage>
</organism>
<dbReference type="Proteomes" id="UP000011223">
    <property type="component" value="Unassembled WGS sequence"/>
</dbReference>
<evidence type="ECO:0000313" key="2">
    <source>
        <dbReference type="Proteomes" id="UP000011223"/>
    </source>
</evidence>
<dbReference type="RefSeq" id="WP_002538235.1">
    <property type="nucleotide sequence ID" value="NZ_ANFM02000016.1"/>
</dbReference>
<dbReference type="GO" id="GO:0006508">
    <property type="term" value="P:proteolysis"/>
    <property type="evidence" value="ECO:0007669"/>
    <property type="project" value="UniProtKB-KW"/>
</dbReference>
<gene>
    <name evidence="1" type="ORF">D515_01034</name>
</gene>
<dbReference type="PROSITE" id="PS51257">
    <property type="entry name" value="PROKAR_LIPOPROTEIN"/>
    <property type="match status" value="1"/>
</dbReference>